<keyword evidence="3" id="KW-1185">Reference proteome</keyword>
<comment type="caution">
    <text evidence="2">The sequence shown here is derived from an EMBL/GenBank/DDBJ whole genome shotgun (WGS) entry which is preliminary data.</text>
</comment>
<keyword evidence="1" id="KW-1133">Transmembrane helix</keyword>
<feature type="transmembrane region" description="Helical" evidence="1">
    <location>
        <begin position="102"/>
        <end position="119"/>
    </location>
</feature>
<evidence type="ECO:0000256" key="1">
    <source>
        <dbReference type="SAM" id="Phobius"/>
    </source>
</evidence>
<dbReference type="RefSeq" id="WP_193534981.1">
    <property type="nucleotide sequence ID" value="NZ_JADCLJ010000011.1"/>
</dbReference>
<name>A0ABR9QGY9_9BACI</name>
<evidence type="ECO:0000313" key="3">
    <source>
        <dbReference type="Proteomes" id="UP001516662"/>
    </source>
</evidence>
<keyword evidence="1" id="KW-0812">Transmembrane</keyword>
<gene>
    <name evidence="2" type="ORF">IMZ08_05405</name>
</gene>
<organism evidence="2 3">
    <name type="scientific">Litchfieldia luteola</name>
    <dbReference type="NCBI Taxonomy" id="682179"/>
    <lineage>
        <taxon>Bacteria</taxon>
        <taxon>Bacillati</taxon>
        <taxon>Bacillota</taxon>
        <taxon>Bacilli</taxon>
        <taxon>Bacillales</taxon>
        <taxon>Bacillaceae</taxon>
        <taxon>Litchfieldia</taxon>
    </lineage>
</organism>
<accession>A0ABR9QGY9</accession>
<dbReference type="Proteomes" id="UP001516662">
    <property type="component" value="Unassembled WGS sequence"/>
</dbReference>
<keyword evidence="1" id="KW-0472">Membrane</keyword>
<reference evidence="2 3" key="1">
    <citation type="submission" date="2020-10" db="EMBL/GenBank/DDBJ databases">
        <title>Bacillus sp. HD4P25, an endophyte from a halophyte.</title>
        <authorList>
            <person name="Sun J.-Q."/>
        </authorList>
    </citation>
    <scope>NUCLEOTIDE SEQUENCE [LARGE SCALE GENOMIC DNA]</scope>
    <source>
        <strain evidence="2 3">YIM 93174</strain>
    </source>
</reference>
<sequence>MYNQYGYPGMTNPMDVQNACQRYMNYYVTGQLADGSQVEGIITDMDENGVEMMVPEEVQEDMTDMRFGIGGYGGFGGYDGYDGYGYGYGRPRRRYRRFRRRRFPYSTFVFPFIFPFPFYY</sequence>
<proteinExistence type="predicted"/>
<dbReference type="EMBL" id="JADCLJ010000011">
    <property type="protein sequence ID" value="MBE4907499.1"/>
    <property type="molecule type" value="Genomic_DNA"/>
</dbReference>
<protein>
    <submittedName>
        <fullName evidence="2">Uncharacterized protein</fullName>
    </submittedName>
</protein>
<evidence type="ECO:0000313" key="2">
    <source>
        <dbReference type="EMBL" id="MBE4907499.1"/>
    </source>
</evidence>